<evidence type="ECO:0000256" key="1">
    <source>
        <dbReference type="SAM" id="SignalP"/>
    </source>
</evidence>
<evidence type="ECO:0008006" key="4">
    <source>
        <dbReference type="Google" id="ProtNLM"/>
    </source>
</evidence>
<feature type="chain" id="PRO_5046479647" description="D-alanyl-D-alanine carboxypeptidase" evidence="1">
    <location>
        <begin position="21"/>
        <end position="244"/>
    </location>
</feature>
<dbReference type="Proteomes" id="UP001597189">
    <property type="component" value="Unassembled WGS sequence"/>
</dbReference>
<dbReference type="RefSeq" id="WP_203642621.1">
    <property type="nucleotide sequence ID" value="NZ_BOLN01000001.1"/>
</dbReference>
<comment type="caution">
    <text evidence="2">The sequence shown here is derived from an EMBL/GenBank/DDBJ whole genome shotgun (WGS) entry which is preliminary data.</text>
</comment>
<proteinExistence type="predicted"/>
<evidence type="ECO:0000313" key="3">
    <source>
        <dbReference type="Proteomes" id="UP001597189"/>
    </source>
</evidence>
<sequence>MKFRTVWVAVLAVATLGVTAEVTTPAQAATKVLQTKKMKKVAYKISNGYFYRNTKLTKRTHKASKYAKVNFYTYKSAKIRKSNGKKVTYYYVKNKSGKVKGWVWRGNLRKQPTYTRQKKDIVAMKRIVQGMSPDVQKGALGLFAHMNYKVAYHDGASNRDLYNVIFQMEQGADYDNSTDIQGIIKTYKLFKGRLADEKVEALNDYNDVDDVLKGRSDADLSDVAGNLVEDILFTVENMDNQGSK</sequence>
<dbReference type="EMBL" id="JBHTOD010000001">
    <property type="protein sequence ID" value="MFD1454178.1"/>
    <property type="molecule type" value="Genomic_DNA"/>
</dbReference>
<reference evidence="3" key="1">
    <citation type="journal article" date="2019" name="Int. J. Syst. Evol. Microbiol.">
        <title>The Global Catalogue of Microorganisms (GCM) 10K type strain sequencing project: providing services to taxonomists for standard genome sequencing and annotation.</title>
        <authorList>
            <consortium name="The Broad Institute Genomics Platform"/>
            <consortium name="The Broad Institute Genome Sequencing Center for Infectious Disease"/>
            <person name="Wu L."/>
            <person name="Ma J."/>
        </authorList>
    </citation>
    <scope>NUCLEOTIDE SEQUENCE [LARGE SCALE GENOMIC DNA]</scope>
    <source>
        <strain evidence="3">CCM 8979</strain>
    </source>
</reference>
<protein>
    <recommendedName>
        <fullName evidence="4">D-alanyl-D-alanine carboxypeptidase</fullName>
    </recommendedName>
</protein>
<keyword evidence="3" id="KW-1185">Reference proteome</keyword>
<gene>
    <name evidence="2" type="ORF">ACFQ44_00620</name>
</gene>
<name>A0ABW4D228_9LACO</name>
<feature type="signal peptide" evidence="1">
    <location>
        <begin position="1"/>
        <end position="20"/>
    </location>
</feature>
<accession>A0ABW4D228</accession>
<keyword evidence="1" id="KW-0732">Signal</keyword>
<evidence type="ECO:0000313" key="2">
    <source>
        <dbReference type="EMBL" id="MFD1454178.1"/>
    </source>
</evidence>
<organism evidence="2 3">
    <name type="scientific">Levilactobacillus lanxiensis</name>
    <dbReference type="NCBI Taxonomy" id="2799568"/>
    <lineage>
        <taxon>Bacteria</taxon>
        <taxon>Bacillati</taxon>
        <taxon>Bacillota</taxon>
        <taxon>Bacilli</taxon>
        <taxon>Lactobacillales</taxon>
        <taxon>Lactobacillaceae</taxon>
        <taxon>Levilactobacillus</taxon>
    </lineage>
</organism>